<evidence type="ECO:0000313" key="2">
    <source>
        <dbReference type="EMBL" id="OEG20400.1"/>
    </source>
</evidence>
<dbReference type="AlphaFoldDB" id="A0A1E5H6X4"/>
<dbReference type="PANTHER" id="PTHR43792">
    <property type="entry name" value="GNAT FAMILY, PUTATIVE (AFU_ORTHOLOGUE AFUA_3G00765)-RELATED-RELATED"/>
    <property type="match status" value="1"/>
</dbReference>
<dbReference type="EMBL" id="MIJY01000001">
    <property type="protein sequence ID" value="OEG20400.1"/>
    <property type="molecule type" value="Genomic_DNA"/>
</dbReference>
<evidence type="ECO:0000313" key="3">
    <source>
        <dbReference type="Proteomes" id="UP000095094"/>
    </source>
</evidence>
<dbReference type="OrthoDB" id="9798081at2"/>
<dbReference type="Pfam" id="PF13302">
    <property type="entry name" value="Acetyltransf_3"/>
    <property type="match status" value="1"/>
</dbReference>
<protein>
    <submittedName>
        <fullName evidence="2">GNAT family N-acetyltransferase</fullName>
    </submittedName>
</protein>
<keyword evidence="2" id="KW-0808">Transferase</keyword>
<organism evidence="2 3">
    <name type="scientific">Enterococcus termitis</name>
    <dbReference type="NCBI Taxonomy" id="332950"/>
    <lineage>
        <taxon>Bacteria</taxon>
        <taxon>Bacillati</taxon>
        <taxon>Bacillota</taxon>
        <taxon>Bacilli</taxon>
        <taxon>Lactobacillales</taxon>
        <taxon>Enterococcaceae</taxon>
        <taxon>Enterococcus</taxon>
    </lineage>
</organism>
<comment type="caution">
    <text evidence="2">The sequence shown here is derived from an EMBL/GenBank/DDBJ whole genome shotgun (WGS) entry which is preliminary data.</text>
</comment>
<dbReference type="PANTHER" id="PTHR43792:SF1">
    <property type="entry name" value="N-ACETYLTRANSFERASE DOMAIN-CONTAINING PROTEIN"/>
    <property type="match status" value="1"/>
</dbReference>
<keyword evidence="3" id="KW-1185">Reference proteome</keyword>
<dbReference type="InterPro" id="IPR016181">
    <property type="entry name" value="Acyl_CoA_acyltransferase"/>
</dbReference>
<name>A0A1E5H6X4_9ENTE</name>
<dbReference type="Gene3D" id="3.40.630.30">
    <property type="match status" value="1"/>
</dbReference>
<evidence type="ECO:0000259" key="1">
    <source>
        <dbReference type="PROSITE" id="PS51186"/>
    </source>
</evidence>
<gene>
    <name evidence="2" type="ORF">BCR25_00850</name>
</gene>
<dbReference type="InterPro" id="IPR000182">
    <property type="entry name" value="GNAT_dom"/>
</dbReference>
<dbReference type="PROSITE" id="PS51186">
    <property type="entry name" value="GNAT"/>
    <property type="match status" value="1"/>
</dbReference>
<dbReference type="GO" id="GO:0016747">
    <property type="term" value="F:acyltransferase activity, transferring groups other than amino-acyl groups"/>
    <property type="evidence" value="ECO:0007669"/>
    <property type="project" value="InterPro"/>
</dbReference>
<proteinExistence type="predicted"/>
<feature type="domain" description="N-acetyltransferase" evidence="1">
    <location>
        <begin position="25"/>
        <end position="171"/>
    </location>
</feature>
<accession>A0A1E5H6X4</accession>
<dbReference type="SUPFAM" id="SSF55729">
    <property type="entry name" value="Acyl-CoA N-acyltransferases (Nat)"/>
    <property type="match status" value="1"/>
</dbReference>
<sequence>MINYRRYSTMQKGITLRFYEKDDLMLYSQLTQDIRVMRYITEKAETDNETIEKFQKILDYNADHTDQTGYYKVYDQETYLGFAKLSWDTEEKIEIGYMLVPEVWGNGYGNQIIRTLLQKITQSDTLCQATVYAIIDPNNGASKHLLQKYQFESIWQGIEEGLPSEHLVWNP</sequence>
<reference evidence="3" key="1">
    <citation type="submission" date="2016-09" db="EMBL/GenBank/DDBJ databases">
        <authorList>
            <person name="Gulvik C.A."/>
        </authorList>
    </citation>
    <scope>NUCLEOTIDE SEQUENCE [LARGE SCALE GENOMIC DNA]</scope>
    <source>
        <strain evidence="3">LMG 8895</strain>
    </source>
</reference>
<dbReference type="Proteomes" id="UP000095094">
    <property type="component" value="Unassembled WGS sequence"/>
</dbReference>
<dbReference type="InterPro" id="IPR051531">
    <property type="entry name" value="N-acetyltransferase"/>
</dbReference>